<accession>A0A0Q9Z8J5</accession>
<gene>
    <name evidence="2" type="ORF">APR42_04910</name>
</gene>
<feature type="signal peptide" evidence="1">
    <location>
        <begin position="1"/>
        <end position="25"/>
    </location>
</feature>
<comment type="caution">
    <text evidence="2">The sequence shown here is derived from an EMBL/GenBank/DDBJ whole genome shotgun (WGS) entry which is preliminary data.</text>
</comment>
<dbReference type="InterPro" id="IPR008969">
    <property type="entry name" value="CarboxyPept-like_regulatory"/>
</dbReference>
<dbReference type="Gene3D" id="2.60.40.1120">
    <property type="entry name" value="Carboxypeptidase-like, regulatory domain"/>
    <property type="match status" value="1"/>
</dbReference>
<evidence type="ECO:0008006" key="4">
    <source>
        <dbReference type="Google" id="ProtNLM"/>
    </source>
</evidence>
<keyword evidence="1" id="KW-0732">Signal</keyword>
<protein>
    <recommendedName>
        <fullName evidence="4">Carboxypeptidase-like regulatory domain-containing protein</fullName>
    </recommendedName>
</protein>
<name>A0A0Q9Z8J5_9FLAO</name>
<reference evidence="2" key="1">
    <citation type="submission" date="2015-10" db="EMBL/GenBank/DDBJ databases">
        <title>Draft genome sequence of Salegentibacter mishustinae KCTC 12263.</title>
        <authorList>
            <person name="Lin W."/>
            <person name="Zheng Q."/>
        </authorList>
    </citation>
    <scope>NUCLEOTIDE SEQUENCE [LARGE SCALE GENOMIC DNA]</scope>
    <source>
        <strain evidence="2">KCTC 12263</strain>
    </source>
</reference>
<proteinExistence type="predicted"/>
<feature type="chain" id="PRO_5006389203" description="Carboxypeptidase-like regulatory domain-containing protein" evidence="1">
    <location>
        <begin position="26"/>
        <end position="422"/>
    </location>
</feature>
<evidence type="ECO:0000256" key="1">
    <source>
        <dbReference type="SAM" id="SignalP"/>
    </source>
</evidence>
<dbReference type="EMBL" id="LKTP01000012">
    <property type="protein sequence ID" value="KRG29277.1"/>
    <property type="molecule type" value="Genomic_DNA"/>
</dbReference>
<evidence type="ECO:0000313" key="3">
    <source>
        <dbReference type="Proteomes" id="UP000051643"/>
    </source>
</evidence>
<dbReference type="Proteomes" id="UP000051643">
    <property type="component" value="Unassembled WGS sequence"/>
</dbReference>
<dbReference type="SUPFAM" id="SSF49464">
    <property type="entry name" value="Carboxypeptidase regulatory domain-like"/>
    <property type="match status" value="1"/>
</dbReference>
<dbReference type="AlphaFoldDB" id="A0A0Q9Z8J5"/>
<evidence type="ECO:0000313" key="2">
    <source>
        <dbReference type="EMBL" id="KRG29277.1"/>
    </source>
</evidence>
<organism evidence="2 3">
    <name type="scientific">Salegentibacter mishustinae</name>
    <dbReference type="NCBI Taxonomy" id="270918"/>
    <lineage>
        <taxon>Bacteria</taxon>
        <taxon>Pseudomonadati</taxon>
        <taxon>Bacteroidota</taxon>
        <taxon>Flavobacteriia</taxon>
        <taxon>Flavobacteriales</taxon>
        <taxon>Flavobacteriaceae</taxon>
        <taxon>Salegentibacter</taxon>
    </lineage>
</organism>
<dbReference type="STRING" id="270918.APR42_04910"/>
<sequence>MAVKNLKTLILFLVGVLVSYTPLSATTILQNTSQDYVEYKGEVINSNSEDIIMNAHISVNETNISTVTNSEGKFSLKVPTGIRPATVNISYLGYQSKNLPLSYFKPEGTLIYLDPVMEELSEVKVYEAGDARGLVRAILDNRGDNYIDDPTQMTAFYRESITKGNRNVSLSEAVVKIHKKPYSHYGEEDIELIKARKTADYDRLDTLALKLRGGPFNTLFIDVMKYPDYLFYEENLDNYEFNFEEPTRIDNRYLYVVSFKDLNKEMPWFFGKLYIDAETQSLVRAKLNMNVDNRRAATNMFVNKKPGGTKVYPIEVMYDIDYHQQDGKWYFGYSNAKLLFVVNWKKKLFNSRYQVNSEMAVTNWQLETEDRIKKNENFLNKRVVMGDDISGFTDLQFWGSNNIIEPDKSIQNAIDKIQRNIQ</sequence>
<keyword evidence="3" id="KW-1185">Reference proteome</keyword>
<dbReference type="Pfam" id="PF13715">
    <property type="entry name" value="CarbopepD_reg_2"/>
    <property type="match status" value="1"/>
</dbReference>